<keyword evidence="4" id="KW-1185">Reference proteome</keyword>
<dbReference type="Proteomes" id="UP000077755">
    <property type="component" value="Chromosome 7"/>
</dbReference>
<name>A0AAF1BAA0_DAUCS</name>
<dbReference type="Pfam" id="PF10551">
    <property type="entry name" value="MULE"/>
    <property type="match status" value="1"/>
</dbReference>
<organism evidence="3 4">
    <name type="scientific">Daucus carota subsp. sativus</name>
    <name type="common">Carrot</name>
    <dbReference type="NCBI Taxonomy" id="79200"/>
    <lineage>
        <taxon>Eukaryota</taxon>
        <taxon>Viridiplantae</taxon>
        <taxon>Streptophyta</taxon>
        <taxon>Embryophyta</taxon>
        <taxon>Tracheophyta</taxon>
        <taxon>Spermatophyta</taxon>
        <taxon>Magnoliopsida</taxon>
        <taxon>eudicotyledons</taxon>
        <taxon>Gunneridae</taxon>
        <taxon>Pentapetalae</taxon>
        <taxon>asterids</taxon>
        <taxon>campanulids</taxon>
        <taxon>Apiales</taxon>
        <taxon>Apiaceae</taxon>
        <taxon>Apioideae</taxon>
        <taxon>Scandiceae</taxon>
        <taxon>Daucinae</taxon>
        <taxon>Daucus</taxon>
        <taxon>Daucus sect. Daucus</taxon>
    </lineage>
</organism>
<evidence type="ECO:0000256" key="1">
    <source>
        <dbReference type="RuleBase" id="RU367018"/>
    </source>
</evidence>
<dbReference type="GO" id="GO:0005634">
    <property type="term" value="C:nucleus"/>
    <property type="evidence" value="ECO:0007669"/>
    <property type="project" value="UniProtKB-SubCell"/>
</dbReference>
<reference evidence="3" key="1">
    <citation type="journal article" date="2016" name="Nat. Genet.">
        <title>A high-quality carrot genome assembly provides new insights into carotenoid accumulation and asterid genome evolution.</title>
        <authorList>
            <person name="Iorizzo M."/>
            <person name="Ellison S."/>
            <person name="Senalik D."/>
            <person name="Zeng P."/>
            <person name="Satapoomin P."/>
            <person name="Huang J."/>
            <person name="Bowman M."/>
            <person name="Iovene M."/>
            <person name="Sanseverino W."/>
            <person name="Cavagnaro P."/>
            <person name="Yildiz M."/>
            <person name="Macko-Podgorni A."/>
            <person name="Moranska E."/>
            <person name="Grzebelus E."/>
            <person name="Grzebelus D."/>
            <person name="Ashrafi H."/>
            <person name="Zheng Z."/>
            <person name="Cheng S."/>
            <person name="Spooner D."/>
            <person name="Van Deynze A."/>
            <person name="Simon P."/>
        </authorList>
    </citation>
    <scope>NUCLEOTIDE SEQUENCE</scope>
    <source>
        <tissue evidence="3">Leaf</tissue>
    </source>
</reference>
<dbReference type="GO" id="GO:0006355">
    <property type="term" value="P:regulation of DNA-templated transcription"/>
    <property type="evidence" value="ECO:0007669"/>
    <property type="project" value="UniProtKB-UniRule"/>
</dbReference>
<comment type="similarity">
    <text evidence="1">Belongs to the FHY3/FAR1 family.</text>
</comment>
<accession>A0AAF1BAA0</accession>
<sequence>MDGENRVKALVWVDPRSANAYKNFGDVVTFDSTYRTNRYCMPFIPITGVNHHYQNILFGFALIRDEKETSYEWVLKTWLEAVDNKPPITIITDQDIALGNAIAKILPTTKHTYCSWHIGQKFTEKLSSLYTHYPEFKTEFNACVYKSLSPEEFQERWDDLVEKYHLITHDWLNDMYNIREKWIRAYTKESFAAGMTTTGRSESMNSFFDQYVQPSTGLKEFIENSQKALEYQYLHEVEADYNTQYKKRRLILNSPLEAHASQIYTKEMFRRFQIEFVKSATREREYPITKIEDEEARIC</sequence>
<evidence type="ECO:0000259" key="2">
    <source>
        <dbReference type="Pfam" id="PF10551"/>
    </source>
</evidence>
<dbReference type="AlphaFoldDB" id="A0AAF1BAA0"/>
<keyword evidence="1" id="KW-0862">Zinc</keyword>
<gene>
    <name evidence="3" type="ORF">DCAR_0728519</name>
</gene>
<dbReference type="GO" id="GO:0008270">
    <property type="term" value="F:zinc ion binding"/>
    <property type="evidence" value="ECO:0007669"/>
    <property type="project" value="UniProtKB-UniRule"/>
</dbReference>
<reference evidence="3" key="2">
    <citation type="submission" date="2022-03" db="EMBL/GenBank/DDBJ databases">
        <title>Draft title - Genomic analysis of global carrot germplasm unveils the trajectory of domestication and the origin of high carotenoid orange carrot.</title>
        <authorList>
            <person name="Iorizzo M."/>
            <person name="Ellison S."/>
            <person name="Senalik D."/>
            <person name="Macko-Podgorni A."/>
            <person name="Grzebelus D."/>
            <person name="Bostan H."/>
            <person name="Rolling W."/>
            <person name="Curaba J."/>
            <person name="Simon P."/>
        </authorList>
    </citation>
    <scope>NUCLEOTIDE SEQUENCE</scope>
    <source>
        <tissue evidence="3">Leaf</tissue>
    </source>
</reference>
<proteinExistence type="inferred from homology"/>
<dbReference type="InterPro" id="IPR018289">
    <property type="entry name" value="MULE_transposase_dom"/>
</dbReference>
<dbReference type="EMBL" id="CP093349">
    <property type="protein sequence ID" value="WOH09066.1"/>
    <property type="molecule type" value="Genomic_DNA"/>
</dbReference>
<keyword evidence="1" id="KW-0863">Zinc-finger</keyword>
<comment type="function">
    <text evidence="1">Putative transcription activator involved in regulating light control of development.</text>
</comment>
<dbReference type="PANTHER" id="PTHR31669:SF251">
    <property type="entry name" value="PROTEIN FAR1-RELATED SEQUENCE"/>
    <property type="match status" value="1"/>
</dbReference>
<evidence type="ECO:0000313" key="4">
    <source>
        <dbReference type="Proteomes" id="UP000077755"/>
    </source>
</evidence>
<keyword evidence="1" id="KW-0539">Nucleus</keyword>
<protein>
    <recommendedName>
        <fullName evidence="1">Protein FAR1-RELATED SEQUENCE</fullName>
    </recommendedName>
</protein>
<dbReference type="PANTHER" id="PTHR31669">
    <property type="entry name" value="PROTEIN FAR1-RELATED SEQUENCE 10-RELATED"/>
    <property type="match status" value="1"/>
</dbReference>
<dbReference type="InterPro" id="IPR031052">
    <property type="entry name" value="FHY3/FAR1"/>
</dbReference>
<feature type="domain" description="MULE transposase" evidence="2">
    <location>
        <begin position="27"/>
        <end position="120"/>
    </location>
</feature>
<evidence type="ECO:0000313" key="3">
    <source>
        <dbReference type="EMBL" id="WOH09066.1"/>
    </source>
</evidence>
<keyword evidence="1" id="KW-0479">Metal-binding</keyword>
<comment type="subcellular location">
    <subcellularLocation>
        <location evidence="1">Nucleus</location>
    </subcellularLocation>
</comment>